<evidence type="ECO:0000313" key="3">
    <source>
        <dbReference type="EMBL" id="MFC7181486.1"/>
    </source>
</evidence>
<evidence type="ECO:0000259" key="2">
    <source>
        <dbReference type="Pfam" id="PF21818"/>
    </source>
</evidence>
<protein>
    <submittedName>
        <fullName evidence="3">DUF6884 domain-containing protein</fullName>
    </submittedName>
</protein>
<evidence type="ECO:0000313" key="4">
    <source>
        <dbReference type="Proteomes" id="UP001596435"/>
    </source>
</evidence>
<accession>A0ABW2FW34</accession>
<evidence type="ECO:0000256" key="1">
    <source>
        <dbReference type="SAM" id="MobiDB-lite"/>
    </source>
</evidence>
<proteinExistence type="predicted"/>
<organism evidence="3 4">
    <name type="scientific">Kitasatospora paranensis</name>
    <dbReference type="NCBI Taxonomy" id="258053"/>
    <lineage>
        <taxon>Bacteria</taxon>
        <taxon>Bacillati</taxon>
        <taxon>Actinomycetota</taxon>
        <taxon>Actinomycetes</taxon>
        <taxon>Kitasatosporales</taxon>
        <taxon>Streptomycetaceae</taxon>
        <taxon>Kitasatospora</taxon>
    </lineage>
</organism>
<keyword evidence="4" id="KW-1185">Reference proteome</keyword>
<dbReference type="RefSeq" id="WP_345703803.1">
    <property type="nucleotide sequence ID" value="NZ_BAABKV010000001.1"/>
</dbReference>
<dbReference type="Proteomes" id="UP001596435">
    <property type="component" value="Unassembled WGS sequence"/>
</dbReference>
<comment type="caution">
    <text evidence="3">The sequence shown here is derived from an EMBL/GenBank/DDBJ whole genome shotgun (WGS) entry which is preliminary data.</text>
</comment>
<feature type="region of interest" description="Disordered" evidence="1">
    <location>
        <begin position="1"/>
        <end position="20"/>
    </location>
</feature>
<dbReference type="Pfam" id="PF21818">
    <property type="entry name" value="DUF6884"/>
    <property type="match status" value="1"/>
</dbReference>
<reference evidence="4" key="1">
    <citation type="journal article" date="2019" name="Int. J. Syst. Evol. Microbiol.">
        <title>The Global Catalogue of Microorganisms (GCM) 10K type strain sequencing project: providing services to taxonomists for standard genome sequencing and annotation.</title>
        <authorList>
            <consortium name="The Broad Institute Genomics Platform"/>
            <consortium name="The Broad Institute Genome Sequencing Center for Infectious Disease"/>
            <person name="Wu L."/>
            <person name="Ma J."/>
        </authorList>
    </citation>
    <scope>NUCLEOTIDE SEQUENCE [LARGE SCALE GENOMIC DNA]</scope>
    <source>
        <strain evidence="4">CGMCC 1.12859</strain>
    </source>
</reference>
<gene>
    <name evidence="3" type="ORF">ACFQMG_18200</name>
</gene>
<dbReference type="InterPro" id="IPR049251">
    <property type="entry name" value="DUF6884"/>
</dbReference>
<dbReference type="EMBL" id="JBHTAJ010000032">
    <property type="protein sequence ID" value="MFC7181486.1"/>
    <property type="molecule type" value="Genomic_DNA"/>
</dbReference>
<feature type="compositionally biased region" description="Polar residues" evidence="1">
    <location>
        <begin position="1"/>
        <end position="11"/>
    </location>
</feature>
<name>A0ABW2FW34_9ACTN</name>
<sequence>MTTRNQQTSSGPRPADPARPRLTAAHRRALLGGAKDPLGLLPKRVNLRTAVSLASLGYVGLDQSNDYLRGRDATQETLEVWGGVLTEEGWARARAEGAGAFRIVIVGCGKAKQDRRVTAGALYTGSFHWACRYTGMELLRGGGRLYILSAAHGLLDLDTEIDPYDLTVGDPGSVGADVVRDQVIERGLEEAEVTVLAGSRYVDLARAVWPDLQAPLFGARGIGEMKQRLARIRRESHHRHLLG</sequence>
<feature type="domain" description="DUF6884" evidence="2">
    <location>
        <begin position="103"/>
        <end position="229"/>
    </location>
</feature>